<name>A0ACB9ZPN8_CATRO</name>
<dbReference type="Proteomes" id="UP001060085">
    <property type="component" value="Linkage Group LG08"/>
</dbReference>
<protein>
    <submittedName>
        <fullName evidence="1">Uncharacterized protein</fullName>
    </submittedName>
</protein>
<dbReference type="EMBL" id="CM044708">
    <property type="protein sequence ID" value="KAI5649669.1"/>
    <property type="molecule type" value="Genomic_DNA"/>
</dbReference>
<evidence type="ECO:0000313" key="2">
    <source>
        <dbReference type="Proteomes" id="UP001060085"/>
    </source>
</evidence>
<keyword evidence="2" id="KW-1185">Reference proteome</keyword>
<evidence type="ECO:0000313" key="1">
    <source>
        <dbReference type="EMBL" id="KAI5649669.1"/>
    </source>
</evidence>
<gene>
    <name evidence="1" type="ORF">M9H77_35674</name>
</gene>
<organism evidence="1 2">
    <name type="scientific">Catharanthus roseus</name>
    <name type="common">Madagascar periwinkle</name>
    <name type="synonym">Vinca rosea</name>
    <dbReference type="NCBI Taxonomy" id="4058"/>
    <lineage>
        <taxon>Eukaryota</taxon>
        <taxon>Viridiplantae</taxon>
        <taxon>Streptophyta</taxon>
        <taxon>Embryophyta</taxon>
        <taxon>Tracheophyta</taxon>
        <taxon>Spermatophyta</taxon>
        <taxon>Magnoliopsida</taxon>
        <taxon>eudicotyledons</taxon>
        <taxon>Gunneridae</taxon>
        <taxon>Pentapetalae</taxon>
        <taxon>asterids</taxon>
        <taxon>lamiids</taxon>
        <taxon>Gentianales</taxon>
        <taxon>Apocynaceae</taxon>
        <taxon>Rauvolfioideae</taxon>
        <taxon>Vinceae</taxon>
        <taxon>Catharanthinae</taxon>
        <taxon>Catharanthus</taxon>
    </lineage>
</organism>
<proteinExistence type="predicted"/>
<sequence length="104" mass="11635">MVSIGGTLGYTPSQHDIQQTFPVQQSHRRFAPFQSPHSTTFGFFRFCAPPPPGIAGSSTPHQPILQASSSDEEEQTDDMNVVQHYGFEHHVSKKTTRYTSSDWP</sequence>
<accession>A0ACB9ZPN8</accession>
<comment type="caution">
    <text evidence="1">The sequence shown here is derived from an EMBL/GenBank/DDBJ whole genome shotgun (WGS) entry which is preliminary data.</text>
</comment>
<reference evidence="2" key="1">
    <citation type="journal article" date="2023" name="Nat. Plants">
        <title>Single-cell RNA sequencing provides a high-resolution roadmap for understanding the multicellular compartmentation of specialized metabolism.</title>
        <authorList>
            <person name="Sun S."/>
            <person name="Shen X."/>
            <person name="Li Y."/>
            <person name="Li Y."/>
            <person name="Wang S."/>
            <person name="Li R."/>
            <person name="Zhang H."/>
            <person name="Shen G."/>
            <person name="Guo B."/>
            <person name="Wei J."/>
            <person name="Xu J."/>
            <person name="St-Pierre B."/>
            <person name="Chen S."/>
            <person name="Sun C."/>
        </authorList>
    </citation>
    <scope>NUCLEOTIDE SEQUENCE [LARGE SCALE GENOMIC DNA]</scope>
</reference>